<dbReference type="EMBL" id="JAFMYW010000005">
    <property type="protein sequence ID" value="MBO0950617.1"/>
    <property type="molecule type" value="Genomic_DNA"/>
</dbReference>
<accession>A0ABS3JKS8</accession>
<sequence>MMEIILEPNSLRLSSSGNIHGVLYFETSDKIFPDTDWNDFVVVLLGWWVESAINLKQGLSKQERLRFMDGPYSILVKYIDKNQLSLDFIEKDHTIDSSFIQLSSFINILSKACEKLLKIIEANNWQTGDISLLKSRYASLQRESLSKDAD</sequence>
<protein>
    <recommendedName>
        <fullName evidence="3">Immunity protein 63 domain-containing protein</fullName>
    </recommendedName>
</protein>
<organism evidence="1 2">
    <name type="scientific">Fibrella forsythiae</name>
    <dbReference type="NCBI Taxonomy" id="2817061"/>
    <lineage>
        <taxon>Bacteria</taxon>
        <taxon>Pseudomonadati</taxon>
        <taxon>Bacteroidota</taxon>
        <taxon>Cytophagia</taxon>
        <taxon>Cytophagales</taxon>
        <taxon>Spirosomataceae</taxon>
        <taxon>Fibrella</taxon>
    </lineage>
</organism>
<evidence type="ECO:0000313" key="1">
    <source>
        <dbReference type="EMBL" id="MBO0950617.1"/>
    </source>
</evidence>
<gene>
    <name evidence="1" type="ORF">J2I46_18630</name>
</gene>
<name>A0ABS3JKS8_9BACT</name>
<keyword evidence="2" id="KW-1185">Reference proteome</keyword>
<proteinExistence type="predicted"/>
<dbReference type="Proteomes" id="UP000664628">
    <property type="component" value="Unassembled WGS sequence"/>
</dbReference>
<reference evidence="1 2" key="1">
    <citation type="submission" date="2021-03" db="EMBL/GenBank/DDBJ databases">
        <title>Fibrella sp. HMF5405 genome sequencing and assembly.</title>
        <authorList>
            <person name="Kang H."/>
            <person name="Kim H."/>
            <person name="Bae S."/>
            <person name="Joh K."/>
        </authorList>
    </citation>
    <scope>NUCLEOTIDE SEQUENCE [LARGE SCALE GENOMIC DNA]</scope>
    <source>
        <strain evidence="1 2">HMF5405</strain>
    </source>
</reference>
<dbReference type="RefSeq" id="WP_207330549.1">
    <property type="nucleotide sequence ID" value="NZ_JAFMYW010000005.1"/>
</dbReference>
<evidence type="ECO:0008006" key="3">
    <source>
        <dbReference type="Google" id="ProtNLM"/>
    </source>
</evidence>
<evidence type="ECO:0000313" key="2">
    <source>
        <dbReference type="Proteomes" id="UP000664628"/>
    </source>
</evidence>
<comment type="caution">
    <text evidence="1">The sequence shown here is derived from an EMBL/GenBank/DDBJ whole genome shotgun (WGS) entry which is preliminary data.</text>
</comment>